<dbReference type="KEGG" id="bbis:104994206"/>
<reference evidence="3" key="1">
    <citation type="submission" date="2025-08" db="UniProtKB">
        <authorList>
            <consortium name="RefSeq"/>
        </authorList>
    </citation>
    <scope>IDENTIFICATION</scope>
    <source>
        <tissue evidence="3">Blood</tissue>
    </source>
</reference>
<feature type="region of interest" description="Disordered" evidence="1">
    <location>
        <begin position="240"/>
        <end position="285"/>
    </location>
</feature>
<dbReference type="Proteomes" id="UP000515208">
    <property type="component" value="Unplaced"/>
</dbReference>
<evidence type="ECO:0000313" key="2">
    <source>
        <dbReference type="Proteomes" id="UP000515208"/>
    </source>
</evidence>
<proteinExistence type="predicted"/>
<feature type="region of interest" description="Disordered" evidence="1">
    <location>
        <begin position="314"/>
        <end position="347"/>
    </location>
</feature>
<sequence length="585" mass="62930">RSSVPLPLPQPQALTRRVLQAVASVSPRSRSTACPVDALVFSPAPRPRFCCPFVHLSFCSRTFHRDPYDHDSPALMQGRRSPPHAKLQFWHAWGSLSAPRVVICQEHSLKAQRLGAGRGDMASALPGSATPLASLLDDEVCPLPEPLLPQQRRLLSLYRAVLRGLVDTAPPREPPGPDWTSPHLPYLLSRVLQGQQLVDREGGRRAALTLAWVEEGRSPRLWPQGLAGTPLTGRSCVHSAREAGAGATGEPLLRPDPPRPGGPARQPHQPDRVPLPPQALLRGGPWREAGAGGRLWCLHHAWAADELPPVCGREAQGAPAPPPRHLLRQVGPCGQAGAEASSPLGEAVRVGPAPSQLHACVSPGPGEGFTPQVKKHAGCTSWGVGGLPLTPTPQEDKQQTVGGARAQSTPRPKAPGEAEVYCQNFAPSFKESEMNVIAADMWPDPRSSTDPQSTWDPGPGPPSTPWFLPGRPLPRGVGPLPVVQPSQPSATGHDYVRQRPGPRGLAVCSEPIQEVEIRYKQKDVIVHFSPGLVRRFKRGSSVHPSLHCYTDKDLFGLQRVGHMGLGDTRKAGLGTRRRQDSCCDG</sequence>
<feature type="non-terminal residue" evidence="3">
    <location>
        <position position="1"/>
    </location>
</feature>
<feature type="compositionally biased region" description="Polar residues" evidence="1">
    <location>
        <begin position="446"/>
        <end position="455"/>
    </location>
</feature>
<feature type="region of interest" description="Disordered" evidence="1">
    <location>
        <begin position="384"/>
        <end position="417"/>
    </location>
</feature>
<protein>
    <submittedName>
        <fullName evidence="3">Uncharacterized protein LOC104994206</fullName>
    </submittedName>
</protein>
<dbReference type="RefSeq" id="XP_010846010.1">
    <property type="nucleotide sequence ID" value="XM_010847708.1"/>
</dbReference>
<name>A0A6P3I502_BISBB</name>
<evidence type="ECO:0000256" key="1">
    <source>
        <dbReference type="SAM" id="MobiDB-lite"/>
    </source>
</evidence>
<gene>
    <name evidence="3" type="primary">LOC104994206</name>
</gene>
<feature type="non-terminal residue" evidence="3">
    <location>
        <position position="585"/>
    </location>
</feature>
<feature type="region of interest" description="Disordered" evidence="1">
    <location>
        <begin position="443"/>
        <end position="463"/>
    </location>
</feature>
<organism evidence="2 3">
    <name type="scientific">Bison bison bison</name>
    <name type="common">North American plains bison</name>
    <dbReference type="NCBI Taxonomy" id="43346"/>
    <lineage>
        <taxon>Eukaryota</taxon>
        <taxon>Metazoa</taxon>
        <taxon>Chordata</taxon>
        <taxon>Craniata</taxon>
        <taxon>Vertebrata</taxon>
        <taxon>Euteleostomi</taxon>
        <taxon>Mammalia</taxon>
        <taxon>Eutheria</taxon>
        <taxon>Laurasiatheria</taxon>
        <taxon>Artiodactyla</taxon>
        <taxon>Ruminantia</taxon>
        <taxon>Pecora</taxon>
        <taxon>Bovidae</taxon>
        <taxon>Bovinae</taxon>
        <taxon>Bison</taxon>
    </lineage>
</organism>
<evidence type="ECO:0000313" key="3">
    <source>
        <dbReference type="RefSeq" id="XP_010846010.1"/>
    </source>
</evidence>
<dbReference type="GeneID" id="104994206"/>
<accession>A0A6P3I502</accession>
<keyword evidence="2" id="KW-1185">Reference proteome</keyword>
<dbReference type="AlphaFoldDB" id="A0A6P3I502"/>